<name>M2WNM2_DOTSN</name>
<feature type="compositionally biased region" description="Basic and acidic residues" evidence="1">
    <location>
        <begin position="14"/>
        <end position="28"/>
    </location>
</feature>
<sequence length="129" mass="14994">MSLHIRQQAIAEAEAEHSSSDAETHHSSDDEEDIPRPLRFSAECPLLPPSRSIDFPHIIQISDYDPAADLRDLTFPDIIATFLWHWDRVQFYKFFDMSRNHFELHYRAPRASGRDMVISRNGRGVMVSR</sequence>
<gene>
    <name evidence="2" type="ORF">DOTSEDRAFT_72848</name>
</gene>
<dbReference type="HOGENOM" id="CLU_1948776_0_0_1"/>
<protein>
    <submittedName>
        <fullName evidence="2">Uncharacterized protein</fullName>
    </submittedName>
</protein>
<feature type="region of interest" description="Disordered" evidence="1">
    <location>
        <begin position="10"/>
        <end position="36"/>
    </location>
</feature>
<evidence type="ECO:0000256" key="1">
    <source>
        <dbReference type="SAM" id="MobiDB-lite"/>
    </source>
</evidence>
<dbReference type="AlphaFoldDB" id="M2WNM2"/>
<dbReference type="Proteomes" id="UP000016933">
    <property type="component" value="Unassembled WGS sequence"/>
</dbReference>
<reference evidence="2 3" key="2">
    <citation type="journal article" date="2012" name="PLoS Pathog.">
        <title>Diverse lifestyles and strategies of plant pathogenesis encoded in the genomes of eighteen Dothideomycetes fungi.</title>
        <authorList>
            <person name="Ohm R.A."/>
            <person name="Feau N."/>
            <person name="Henrissat B."/>
            <person name="Schoch C.L."/>
            <person name="Horwitz B.A."/>
            <person name="Barry K.W."/>
            <person name="Condon B.J."/>
            <person name="Copeland A.C."/>
            <person name="Dhillon B."/>
            <person name="Glaser F."/>
            <person name="Hesse C.N."/>
            <person name="Kosti I."/>
            <person name="LaButti K."/>
            <person name="Lindquist E.A."/>
            <person name="Lucas S."/>
            <person name="Salamov A.A."/>
            <person name="Bradshaw R.E."/>
            <person name="Ciuffetti L."/>
            <person name="Hamelin R.C."/>
            <person name="Kema G.H.J."/>
            <person name="Lawrence C."/>
            <person name="Scott J.A."/>
            <person name="Spatafora J.W."/>
            <person name="Turgeon B.G."/>
            <person name="de Wit P.J.G.M."/>
            <person name="Zhong S."/>
            <person name="Goodwin S.B."/>
            <person name="Grigoriev I.V."/>
        </authorList>
    </citation>
    <scope>NUCLEOTIDE SEQUENCE [LARGE SCALE GENOMIC DNA]</scope>
    <source>
        <strain evidence="3">NZE10 / CBS 128990</strain>
    </source>
</reference>
<dbReference type="STRING" id="675120.M2WNM2"/>
<dbReference type="OrthoDB" id="4589723at2759"/>
<dbReference type="eggNOG" id="ENOG502R48A">
    <property type="taxonomic scope" value="Eukaryota"/>
</dbReference>
<evidence type="ECO:0000313" key="3">
    <source>
        <dbReference type="Proteomes" id="UP000016933"/>
    </source>
</evidence>
<dbReference type="EMBL" id="KB446540">
    <property type="protein sequence ID" value="EME43613.1"/>
    <property type="molecule type" value="Genomic_DNA"/>
</dbReference>
<reference evidence="3" key="1">
    <citation type="journal article" date="2012" name="PLoS Genet.">
        <title>The genomes of the fungal plant pathogens Cladosporium fulvum and Dothistroma septosporum reveal adaptation to different hosts and lifestyles but also signatures of common ancestry.</title>
        <authorList>
            <person name="de Wit P.J.G.M."/>
            <person name="van der Burgt A."/>
            <person name="Oekmen B."/>
            <person name="Stergiopoulos I."/>
            <person name="Abd-Elsalam K.A."/>
            <person name="Aerts A.L."/>
            <person name="Bahkali A.H."/>
            <person name="Beenen H.G."/>
            <person name="Chettri P."/>
            <person name="Cox M.P."/>
            <person name="Datema E."/>
            <person name="de Vries R.P."/>
            <person name="Dhillon B."/>
            <person name="Ganley A.R."/>
            <person name="Griffiths S.A."/>
            <person name="Guo Y."/>
            <person name="Hamelin R.C."/>
            <person name="Henrissat B."/>
            <person name="Kabir M.S."/>
            <person name="Jashni M.K."/>
            <person name="Kema G."/>
            <person name="Klaubauf S."/>
            <person name="Lapidus A."/>
            <person name="Levasseur A."/>
            <person name="Lindquist E."/>
            <person name="Mehrabi R."/>
            <person name="Ohm R.A."/>
            <person name="Owen T.J."/>
            <person name="Salamov A."/>
            <person name="Schwelm A."/>
            <person name="Schijlen E."/>
            <person name="Sun H."/>
            <person name="van den Burg H.A."/>
            <person name="van Ham R.C.H.J."/>
            <person name="Zhang S."/>
            <person name="Goodwin S.B."/>
            <person name="Grigoriev I.V."/>
            <person name="Collemare J."/>
            <person name="Bradshaw R.E."/>
        </authorList>
    </citation>
    <scope>NUCLEOTIDE SEQUENCE [LARGE SCALE GENOMIC DNA]</scope>
    <source>
        <strain evidence="3">NZE10 / CBS 128990</strain>
    </source>
</reference>
<proteinExistence type="predicted"/>
<evidence type="ECO:0000313" key="2">
    <source>
        <dbReference type="EMBL" id="EME43613.1"/>
    </source>
</evidence>
<organism evidence="2 3">
    <name type="scientific">Dothistroma septosporum (strain NZE10 / CBS 128990)</name>
    <name type="common">Red band needle blight fungus</name>
    <name type="synonym">Mycosphaerella pini</name>
    <dbReference type="NCBI Taxonomy" id="675120"/>
    <lineage>
        <taxon>Eukaryota</taxon>
        <taxon>Fungi</taxon>
        <taxon>Dikarya</taxon>
        <taxon>Ascomycota</taxon>
        <taxon>Pezizomycotina</taxon>
        <taxon>Dothideomycetes</taxon>
        <taxon>Dothideomycetidae</taxon>
        <taxon>Mycosphaerellales</taxon>
        <taxon>Mycosphaerellaceae</taxon>
        <taxon>Dothistroma</taxon>
    </lineage>
</organism>
<accession>M2WNM2</accession>
<keyword evidence="3" id="KW-1185">Reference proteome</keyword>